<name>A0A422Q187_9TRYP</name>
<evidence type="ECO:0000313" key="4">
    <source>
        <dbReference type="Proteomes" id="UP000284403"/>
    </source>
</evidence>
<dbReference type="OrthoDB" id="249280at2759"/>
<evidence type="ECO:0008006" key="5">
    <source>
        <dbReference type="Google" id="ProtNLM"/>
    </source>
</evidence>
<reference evidence="3 4" key="1">
    <citation type="journal article" date="2018" name="BMC Genomics">
        <title>Genomic comparison of Trypanosoma conorhini and Trypanosoma rangeli to Trypanosoma cruzi strains of high and low virulence.</title>
        <authorList>
            <person name="Bradwell K.R."/>
            <person name="Koparde V.N."/>
            <person name="Matveyev A.V."/>
            <person name="Serrano M.G."/>
            <person name="Alves J.M."/>
            <person name="Parikh H."/>
            <person name="Huang B."/>
            <person name="Lee V."/>
            <person name="Espinosa-Alvarez O."/>
            <person name="Ortiz P.A."/>
            <person name="Costa-Martins A.G."/>
            <person name="Teixeira M.M."/>
            <person name="Buck G.A."/>
        </authorList>
    </citation>
    <scope>NUCLEOTIDE SEQUENCE [LARGE SCALE GENOMIC DNA]</scope>
    <source>
        <strain evidence="3 4">025E</strain>
    </source>
</reference>
<feature type="transmembrane region" description="Helical" evidence="2">
    <location>
        <begin position="565"/>
        <end position="588"/>
    </location>
</feature>
<organism evidence="3 4">
    <name type="scientific">Trypanosoma conorhini</name>
    <dbReference type="NCBI Taxonomy" id="83891"/>
    <lineage>
        <taxon>Eukaryota</taxon>
        <taxon>Discoba</taxon>
        <taxon>Euglenozoa</taxon>
        <taxon>Kinetoplastea</taxon>
        <taxon>Metakinetoplastina</taxon>
        <taxon>Trypanosomatida</taxon>
        <taxon>Trypanosomatidae</taxon>
        <taxon>Trypanosoma</taxon>
    </lineage>
</organism>
<proteinExistence type="predicted"/>
<feature type="transmembrane region" description="Helical" evidence="2">
    <location>
        <begin position="401"/>
        <end position="422"/>
    </location>
</feature>
<feature type="transmembrane region" description="Helical" evidence="2">
    <location>
        <begin position="537"/>
        <end position="559"/>
    </location>
</feature>
<keyword evidence="2" id="KW-0472">Membrane</keyword>
<protein>
    <recommendedName>
        <fullName evidence="5">Transmembrane protein</fullName>
    </recommendedName>
</protein>
<keyword evidence="2" id="KW-0812">Transmembrane</keyword>
<evidence type="ECO:0000256" key="2">
    <source>
        <dbReference type="SAM" id="Phobius"/>
    </source>
</evidence>
<dbReference type="RefSeq" id="XP_029230235.1">
    <property type="nucleotide sequence ID" value="XM_029369652.1"/>
</dbReference>
<dbReference type="AlphaFoldDB" id="A0A422Q187"/>
<comment type="caution">
    <text evidence="3">The sequence shown here is derived from an EMBL/GenBank/DDBJ whole genome shotgun (WGS) entry which is preliminary data.</text>
</comment>
<feature type="transmembrane region" description="Helical" evidence="2">
    <location>
        <begin position="633"/>
        <end position="659"/>
    </location>
</feature>
<evidence type="ECO:0000313" key="3">
    <source>
        <dbReference type="EMBL" id="RNF23769.1"/>
    </source>
</evidence>
<keyword evidence="2" id="KW-1133">Transmembrane helix</keyword>
<feature type="region of interest" description="Disordered" evidence="1">
    <location>
        <begin position="46"/>
        <end position="80"/>
    </location>
</feature>
<keyword evidence="4" id="KW-1185">Reference proteome</keyword>
<sequence length="667" mass="74889">MFDGLSSRSSSNISVQPVHLLGETPREAVNEGGLITEGSSAFVTARSEMDLGVTPKDPFSFGEEKRETPLGGHNDNAQHPRLWDNIQNKATAAIRFAAGSAGRLLEMMLEPQFGKDNPSQDAYLLQVVHADSRREPFDTANYIKRLNTDDLPDGEEEEEEEEEEVELTRIEIDLVSTLRAYRKNPSDCFGHLVVAALSSRSEKNPVTCDELKEARLNPYLVCLIIKSEALDISDEAVHAEIQRCVDTVIPSEADRVPVSVYEYLPSLLKLDFVRLSSKQYAIMKDSGFEFLQLLCQYPHVLPPGQLNSVRVNYVQSTWCFDVFTMIINMFLELFCLVSIILVLAHWISHGRGVPDGIFGYYTALVYGIGYAAHLIGMIFLMRGKARNVVYGKMLCAFPSPHLLVVPVVPLYNMVSFFTYVQYRRRQRKRNHVAILHDIVAAQVLSSLCFSLCVAMPQFIYQSFVLVDAEPDSLHAPQHYSLGLLTATAIATTWVCILRMFRALATYDSVNCFGFACFGFQSSHIIERFSAVVRMVHVSCLFLLELNVSFLVMGAVSVMGCEAASIATMALAGASLFNILVLLVLLLLSRESVFRLMWAVLPLTLLQISMFIYQNRAVTGFCKYLVVVSGKLSLFRFVIWVVFFFFMVLWAVQVLVLFVARKLRSVSR</sequence>
<evidence type="ECO:0000256" key="1">
    <source>
        <dbReference type="SAM" id="MobiDB-lite"/>
    </source>
</evidence>
<feature type="transmembrane region" description="Helical" evidence="2">
    <location>
        <begin position="322"/>
        <end position="346"/>
    </location>
</feature>
<dbReference type="Proteomes" id="UP000284403">
    <property type="component" value="Unassembled WGS sequence"/>
</dbReference>
<feature type="transmembrane region" description="Helical" evidence="2">
    <location>
        <begin position="358"/>
        <end position="381"/>
    </location>
</feature>
<gene>
    <name evidence="3" type="ORF">Tco025E_02729</name>
</gene>
<dbReference type="EMBL" id="MKKU01000113">
    <property type="protein sequence ID" value="RNF23769.1"/>
    <property type="molecule type" value="Genomic_DNA"/>
</dbReference>
<feature type="transmembrane region" description="Helical" evidence="2">
    <location>
        <begin position="595"/>
        <end position="613"/>
    </location>
</feature>
<feature type="transmembrane region" description="Helical" evidence="2">
    <location>
        <begin position="479"/>
        <end position="500"/>
    </location>
</feature>
<dbReference type="GeneID" id="40316340"/>
<accession>A0A422Q187</accession>
<feature type="transmembrane region" description="Helical" evidence="2">
    <location>
        <begin position="434"/>
        <end position="459"/>
    </location>
</feature>